<name>A0A2S7SSC8_9BACT</name>
<keyword evidence="1" id="KW-1133">Transmembrane helix</keyword>
<dbReference type="OrthoDB" id="1228719at2"/>
<reference evidence="2 3" key="1">
    <citation type="submission" date="2018-01" db="EMBL/GenBank/DDBJ databases">
        <title>A novel member of the phylum Bacteroidetes isolated from glacier ice.</title>
        <authorList>
            <person name="Liu Q."/>
            <person name="Xin Y.-H."/>
        </authorList>
    </citation>
    <scope>NUCLEOTIDE SEQUENCE [LARGE SCALE GENOMIC DNA]</scope>
    <source>
        <strain evidence="2 3">RB1R16</strain>
    </source>
</reference>
<comment type="caution">
    <text evidence="2">The sequence shown here is derived from an EMBL/GenBank/DDBJ whole genome shotgun (WGS) entry which is preliminary data.</text>
</comment>
<keyword evidence="1" id="KW-0812">Transmembrane</keyword>
<protein>
    <submittedName>
        <fullName evidence="2">Uncharacterized protein</fullName>
    </submittedName>
</protein>
<dbReference type="RefSeq" id="WP_105040955.1">
    <property type="nucleotide sequence ID" value="NZ_PPSL01000006.1"/>
</dbReference>
<feature type="transmembrane region" description="Helical" evidence="1">
    <location>
        <begin position="12"/>
        <end position="38"/>
    </location>
</feature>
<evidence type="ECO:0000313" key="2">
    <source>
        <dbReference type="EMBL" id="PQJ09505.1"/>
    </source>
</evidence>
<accession>A0A2S7SSC8</accession>
<dbReference type="Proteomes" id="UP000239872">
    <property type="component" value="Unassembled WGS sequence"/>
</dbReference>
<keyword evidence="1" id="KW-0472">Membrane</keyword>
<gene>
    <name evidence="2" type="ORF">CJD36_019900</name>
</gene>
<sequence length="386" mass="41400">MKNKKLSITRLGWAMVIAAVVGFIAMAAFGGSLAAFGIGGGVSFLLSAIPGNTKGLAMMALQTEMWVERIEHNMFMNNEFLKESIDDSQYVTVKTVHVPNANETGDIIVDGVYPAGGADVNAAADREKTYDISEFRVPPFIVRNAEKVELSYNQMDSLLYENQSKLSERIASQILYKWAPTGTALLSDGETVNNNILRTSGVPKNDQDAAPLKVNAHLAGASGYRLAFGMYDVLQASTLLNSLDVPMADRSMLLDATMYSQLVKDMSATQFTDFSASMDPKTGQVGMLYGFKIFMRSKVLSYTNADLPVVKAIGAAGASTDNAAAIFWWKGAVSRAVGQTEVYSQDNDPKNYGDVASALTRAGGAPRRDTELGIGAIVQKAPAVGV</sequence>
<organism evidence="2 3">
    <name type="scientific">Flavipsychrobacter stenotrophus</name>
    <dbReference type="NCBI Taxonomy" id="2077091"/>
    <lineage>
        <taxon>Bacteria</taxon>
        <taxon>Pseudomonadati</taxon>
        <taxon>Bacteroidota</taxon>
        <taxon>Chitinophagia</taxon>
        <taxon>Chitinophagales</taxon>
        <taxon>Chitinophagaceae</taxon>
        <taxon>Flavipsychrobacter</taxon>
    </lineage>
</organism>
<dbReference type="EMBL" id="PPSL01000006">
    <property type="protein sequence ID" value="PQJ09505.1"/>
    <property type="molecule type" value="Genomic_DNA"/>
</dbReference>
<dbReference type="AlphaFoldDB" id="A0A2S7SSC8"/>
<evidence type="ECO:0000256" key="1">
    <source>
        <dbReference type="SAM" id="Phobius"/>
    </source>
</evidence>
<keyword evidence="3" id="KW-1185">Reference proteome</keyword>
<evidence type="ECO:0000313" key="3">
    <source>
        <dbReference type="Proteomes" id="UP000239872"/>
    </source>
</evidence>
<proteinExistence type="predicted"/>